<dbReference type="EMBL" id="UINC01089076">
    <property type="protein sequence ID" value="SVC39856.1"/>
    <property type="molecule type" value="Genomic_DNA"/>
</dbReference>
<sequence>MEFTQQNANQNSVLSLDDSSVSLSHTKLKTPCFISANRSDELSISTITEIDKEFLFELSTKDPLDLLIIGTGKIPIFLSPKQQVAISEFGLGVECMNNSSACSSFNLLLGDLRKVGLLVL</sequence>
<gene>
    <name evidence="1" type="ORF">METZ01_LOCUS292710</name>
</gene>
<accession>A0A382LTI0</accession>
<dbReference type="CDD" id="cd00248">
    <property type="entry name" value="Mth938-like"/>
    <property type="match status" value="1"/>
</dbReference>
<evidence type="ECO:0000313" key="1">
    <source>
        <dbReference type="EMBL" id="SVC39856.1"/>
    </source>
</evidence>
<dbReference type="InterPro" id="IPR036748">
    <property type="entry name" value="MTH938-like_sf"/>
</dbReference>
<dbReference type="PANTHER" id="PTHR21192">
    <property type="entry name" value="NUCLEAR PROTEIN E3-3"/>
    <property type="match status" value="1"/>
</dbReference>
<dbReference type="SUPFAM" id="SSF64076">
    <property type="entry name" value="MTH938-like"/>
    <property type="match status" value="1"/>
</dbReference>
<evidence type="ECO:0008006" key="2">
    <source>
        <dbReference type="Google" id="ProtNLM"/>
    </source>
</evidence>
<dbReference type="Pfam" id="PF04430">
    <property type="entry name" value="DUF498"/>
    <property type="match status" value="1"/>
</dbReference>
<dbReference type="Gene3D" id="3.40.1230.10">
    <property type="entry name" value="MTH938-like"/>
    <property type="match status" value="1"/>
</dbReference>
<dbReference type="PANTHER" id="PTHR21192:SF2">
    <property type="entry name" value="NADH DEHYDROGENASE [UBIQUINONE] 1 ALPHA SUBCOMPLEX ASSEMBLY FACTOR 3"/>
    <property type="match status" value="1"/>
</dbReference>
<proteinExistence type="predicted"/>
<protein>
    <recommendedName>
        <fullName evidence="2">NADH dehydrogenase [ubiquinone] 1 alpha subcomplex assembly factor 3</fullName>
    </recommendedName>
</protein>
<reference evidence="1" key="1">
    <citation type="submission" date="2018-05" db="EMBL/GenBank/DDBJ databases">
        <authorList>
            <person name="Lanie J.A."/>
            <person name="Ng W.-L."/>
            <person name="Kazmierczak K.M."/>
            <person name="Andrzejewski T.M."/>
            <person name="Davidsen T.M."/>
            <person name="Wayne K.J."/>
            <person name="Tettelin H."/>
            <person name="Glass J.I."/>
            <person name="Rusch D."/>
            <person name="Podicherti R."/>
            <person name="Tsui H.-C.T."/>
            <person name="Winkler M.E."/>
        </authorList>
    </citation>
    <scope>NUCLEOTIDE SEQUENCE</scope>
</reference>
<organism evidence="1">
    <name type="scientific">marine metagenome</name>
    <dbReference type="NCBI Taxonomy" id="408172"/>
    <lineage>
        <taxon>unclassified sequences</taxon>
        <taxon>metagenomes</taxon>
        <taxon>ecological metagenomes</taxon>
    </lineage>
</organism>
<name>A0A382LTI0_9ZZZZ</name>
<dbReference type="AlphaFoldDB" id="A0A382LTI0"/>
<dbReference type="InterPro" id="IPR007523">
    <property type="entry name" value="NDUFAF3/AAMDC"/>
</dbReference>